<accession>A0A2N3PSU1</accession>
<protein>
    <submittedName>
        <fullName evidence="6">(2Fe-2S)-binding protein</fullName>
    </submittedName>
</protein>
<dbReference type="Pfam" id="PF00355">
    <property type="entry name" value="Rieske"/>
    <property type="match status" value="1"/>
</dbReference>
<dbReference type="PANTHER" id="PTHR40261">
    <property type="match status" value="1"/>
</dbReference>
<evidence type="ECO:0000259" key="5">
    <source>
        <dbReference type="PROSITE" id="PS51296"/>
    </source>
</evidence>
<keyword evidence="1" id="KW-0001">2Fe-2S</keyword>
<evidence type="ECO:0000256" key="4">
    <source>
        <dbReference type="ARBA" id="ARBA00023014"/>
    </source>
</evidence>
<dbReference type="GO" id="GO:0046872">
    <property type="term" value="F:metal ion binding"/>
    <property type="evidence" value="ECO:0007669"/>
    <property type="project" value="UniProtKB-KW"/>
</dbReference>
<comment type="caution">
    <text evidence="6">The sequence shown here is derived from an EMBL/GenBank/DDBJ whole genome shotgun (WGS) entry which is preliminary data.</text>
</comment>
<dbReference type="OrthoDB" id="9800776at2"/>
<dbReference type="AlphaFoldDB" id="A0A2N3PSU1"/>
<evidence type="ECO:0000313" key="6">
    <source>
        <dbReference type="EMBL" id="PKU23454.1"/>
    </source>
</evidence>
<dbReference type="Proteomes" id="UP000233293">
    <property type="component" value="Unassembled WGS sequence"/>
</dbReference>
<reference evidence="7" key="1">
    <citation type="submission" date="2017-12" db="EMBL/GenBank/DDBJ databases">
        <title>Draft genome sequence of Telmatospirillum siberiense 26-4b1T, an acidotolerant peatland alphaproteobacterium potentially involved in sulfur cycling.</title>
        <authorList>
            <person name="Hausmann B."/>
            <person name="Pjevac P."/>
            <person name="Schreck K."/>
            <person name="Herbold C.W."/>
            <person name="Daims H."/>
            <person name="Wagner M."/>
            <person name="Pester M."/>
            <person name="Loy A."/>
        </authorList>
    </citation>
    <scope>NUCLEOTIDE SEQUENCE [LARGE SCALE GENOMIC DNA]</scope>
    <source>
        <strain evidence="7">26-4b1</strain>
    </source>
</reference>
<dbReference type="InterPro" id="IPR017941">
    <property type="entry name" value="Rieske_2Fe-2S"/>
</dbReference>
<name>A0A2N3PSU1_9PROT</name>
<keyword evidence="3" id="KW-0408">Iron</keyword>
<dbReference type="PANTHER" id="PTHR40261:SF1">
    <property type="entry name" value="RIESKE DOMAIN-CONTAINING PROTEIN"/>
    <property type="match status" value="1"/>
</dbReference>
<dbReference type="CDD" id="cd03467">
    <property type="entry name" value="Rieske"/>
    <property type="match status" value="1"/>
</dbReference>
<dbReference type="PROSITE" id="PS51296">
    <property type="entry name" value="RIESKE"/>
    <property type="match status" value="1"/>
</dbReference>
<dbReference type="SUPFAM" id="SSF50022">
    <property type="entry name" value="ISP domain"/>
    <property type="match status" value="1"/>
</dbReference>
<keyword evidence="2" id="KW-0479">Metal-binding</keyword>
<sequence>MKRALCRLDELEDPGSAAFTFGEEDLRRAGLIVRRGGSVFAYLNNCPHNGSPLDWQAGRFLDLDRRFILCATHGASFRIEDGFCLGGPCAGKSLTPVPVTLADGTVWLEDF</sequence>
<gene>
    <name evidence="6" type="ORF">CWS72_16480</name>
</gene>
<evidence type="ECO:0000256" key="2">
    <source>
        <dbReference type="ARBA" id="ARBA00022723"/>
    </source>
</evidence>
<evidence type="ECO:0000313" key="7">
    <source>
        <dbReference type="Proteomes" id="UP000233293"/>
    </source>
</evidence>
<dbReference type="Gene3D" id="2.102.10.10">
    <property type="entry name" value="Rieske [2Fe-2S] iron-sulphur domain"/>
    <property type="match status" value="1"/>
</dbReference>
<organism evidence="6 7">
    <name type="scientific">Telmatospirillum siberiense</name>
    <dbReference type="NCBI Taxonomy" id="382514"/>
    <lineage>
        <taxon>Bacteria</taxon>
        <taxon>Pseudomonadati</taxon>
        <taxon>Pseudomonadota</taxon>
        <taxon>Alphaproteobacteria</taxon>
        <taxon>Rhodospirillales</taxon>
        <taxon>Rhodospirillaceae</taxon>
        <taxon>Telmatospirillum</taxon>
    </lineage>
</organism>
<dbReference type="GO" id="GO:0051537">
    <property type="term" value="F:2 iron, 2 sulfur cluster binding"/>
    <property type="evidence" value="ECO:0007669"/>
    <property type="project" value="UniProtKB-KW"/>
</dbReference>
<evidence type="ECO:0000256" key="3">
    <source>
        <dbReference type="ARBA" id="ARBA00023004"/>
    </source>
</evidence>
<keyword evidence="7" id="KW-1185">Reference proteome</keyword>
<feature type="domain" description="Rieske" evidence="5">
    <location>
        <begin position="3"/>
        <end position="108"/>
    </location>
</feature>
<dbReference type="EMBL" id="PIUM01000020">
    <property type="protein sequence ID" value="PKU23454.1"/>
    <property type="molecule type" value="Genomic_DNA"/>
</dbReference>
<evidence type="ECO:0000256" key="1">
    <source>
        <dbReference type="ARBA" id="ARBA00022714"/>
    </source>
</evidence>
<dbReference type="InterPro" id="IPR036922">
    <property type="entry name" value="Rieske_2Fe-2S_sf"/>
</dbReference>
<proteinExistence type="predicted"/>
<dbReference type="RefSeq" id="WP_101251724.1">
    <property type="nucleotide sequence ID" value="NZ_PIUM01000020.1"/>
</dbReference>
<keyword evidence="4" id="KW-0411">Iron-sulfur</keyword>